<keyword evidence="4" id="KW-0479">Metal-binding</keyword>
<dbReference type="GO" id="GO:0005975">
    <property type="term" value="P:carbohydrate metabolic process"/>
    <property type="evidence" value="ECO:0007669"/>
    <property type="project" value="InterPro"/>
</dbReference>
<dbReference type="Gene3D" id="3.40.120.10">
    <property type="entry name" value="Alpha-D-Glucose-1,6-Bisphosphate, subunit A, domain 3"/>
    <property type="match status" value="1"/>
</dbReference>
<comment type="caution">
    <text evidence="8">The sequence shown here is derived from an EMBL/GenBank/DDBJ whole genome shotgun (WGS) entry which is preliminary data.</text>
</comment>
<evidence type="ECO:0000256" key="4">
    <source>
        <dbReference type="ARBA" id="ARBA00022723"/>
    </source>
</evidence>
<dbReference type="PANTHER" id="PTHR43771">
    <property type="entry name" value="PHOSPHOMANNOMUTASE"/>
    <property type="match status" value="1"/>
</dbReference>
<evidence type="ECO:0000313" key="8">
    <source>
        <dbReference type="EMBL" id="KKN28819.1"/>
    </source>
</evidence>
<feature type="non-terminal residue" evidence="8">
    <location>
        <position position="139"/>
    </location>
</feature>
<comment type="cofactor">
    <cofactor evidence="1">
        <name>Mg(2+)</name>
        <dbReference type="ChEBI" id="CHEBI:18420"/>
    </cofactor>
</comment>
<reference evidence="8" key="1">
    <citation type="journal article" date="2015" name="Nature">
        <title>Complex archaea that bridge the gap between prokaryotes and eukaryotes.</title>
        <authorList>
            <person name="Spang A."/>
            <person name="Saw J.H."/>
            <person name="Jorgensen S.L."/>
            <person name="Zaremba-Niedzwiedzka K."/>
            <person name="Martijn J."/>
            <person name="Lind A.E."/>
            <person name="van Eijk R."/>
            <person name="Schleper C."/>
            <person name="Guy L."/>
            <person name="Ettema T.J."/>
        </authorList>
    </citation>
    <scope>NUCLEOTIDE SEQUENCE</scope>
</reference>
<evidence type="ECO:0000256" key="3">
    <source>
        <dbReference type="ARBA" id="ARBA00022553"/>
    </source>
</evidence>
<comment type="similarity">
    <text evidence="2">Belongs to the phosphohexose mutase family.</text>
</comment>
<evidence type="ECO:0000256" key="5">
    <source>
        <dbReference type="ARBA" id="ARBA00022842"/>
    </source>
</evidence>
<keyword evidence="6" id="KW-0413">Isomerase</keyword>
<evidence type="ECO:0000256" key="2">
    <source>
        <dbReference type="ARBA" id="ARBA00010231"/>
    </source>
</evidence>
<dbReference type="InterPro" id="IPR016066">
    <property type="entry name" value="A-D-PHexomutase_CS"/>
</dbReference>
<dbReference type="EMBL" id="LAZR01002532">
    <property type="protein sequence ID" value="KKN28819.1"/>
    <property type="molecule type" value="Genomic_DNA"/>
</dbReference>
<dbReference type="InterPro" id="IPR016055">
    <property type="entry name" value="A-D-PHexomutase_a/b/a-I/II/III"/>
</dbReference>
<dbReference type="GO" id="GO:0016868">
    <property type="term" value="F:intramolecular phosphotransferase activity"/>
    <property type="evidence" value="ECO:0007669"/>
    <property type="project" value="InterPro"/>
</dbReference>
<gene>
    <name evidence="8" type="ORF">LCGC14_0850280</name>
</gene>
<dbReference type="PROSITE" id="PS00710">
    <property type="entry name" value="PGM_PMM"/>
    <property type="match status" value="1"/>
</dbReference>
<keyword evidence="5" id="KW-0460">Magnesium</keyword>
<evidence type="ECO:0000256" key="6">
    <source>
        <dbReference type="ARBA" id="ARBA00023235"/>
    </source>
</evidence>
<protein>
    <recommendedName>
        <fullName evidence="7">Alpha-D-phosphohexomutase alpha/beta/alpha domain-containing protein</fullName>
    </recommendedName>
</protein>
<organism evidence="8">
    <name type="scientific">marine sediment metagenome</name>
    <dbReference type="NCBI Taxonomy" id="412755"/>
    <lineage>
        <taxon>unclassified sequences</taxon>
        <taxon>metagenomes</taxon>
        <taxon>ecological metagenomes</taxon>
    </lineage>
</organism>
<dbReference type="Pfam" id="PF02878">
    <property type="entry name" value="PGM_PMM_I"/>
    <property type="match status" value="1"/>
</dbReference>
<dbReference type="GO" id="GO:0000287">
    <property type="term" value="F:magnesium ion binding"/>
    <property type="evidence" value="ECO:0007669"/>
    <property type="project" value="InterPro"/>
</dbReference>
<evidence type="ECO:0000256" key="1">
    <source>
        <dbReference type="ARBA" id="ARBA00001946"/>
    </source>
</evidence>
<proteinExistence type="inferred from homology"/>
<evidence type="ECO:0000259" key="7">
    <source>
        <dbReference type="Pfam" id="PF02878"/>
    </source>
</evidence>
<dbReference type="InterPro" id="IPR005844">
    <property type="entry name" value="A-D-PHexomutase_a/b/a-I"/>
</dbReference>
<sequence>MERHNLIFTLSGARGIIGKSFNAKIAKKIAIAFGTLLNNEDKRVIIGKDTRPSGKQIAEAVTEGLSGIGYQIINLGICPTPIIIHAKNKHKIPCGIIITASHNPQEWNGLKLLTGNSFLSEFEIGQIANNFYKIEANSY</sequence>
<dbReference type="PANTHER" id="PTHR43771:SF1">
    <property type="entry name" value="PHOSPHOMANNOMUTASE"/>
    <property type="match status" value="1"/>
</dbReference>
<keyword evidence="3" id="KW-0597">Phosphoprotein</keyword>
<dbReference type="SUPFAM" id="SSF53738">
    <property type="entry name" value="Phosphoglucomutase, first 3 domains"/>
    <property type="match status" value="1"/>
</dbReference>
<feature type="domain" description="Alpha-D-phosphohexomutase alpha/beta/alpha" evidence="7">
    <location>
        <begin position="7"/>
        <end position="134"/>
    </location>
</feature>
<accession>A0A0F9PFD2</accession>
<dbReference type="AlphaFoldDB" id="A0A0F9PFD2"/>
<name>A0A0F9PFD2_9ZZZZ</name>